<sequence length="59" mass="6839">MKFINYLESIAGISIYPMASLLIFSIFFVFAAFWAFRADRNMVDQISRIPLDNDETQSL</sequence>
<proteinExistence type="predicted"/>
<keyword evidence="1" id="KW-0472">Membrane</keyword>
<dbReference type="AlphaFoldDB" id="A0A1T4RHH4"/>
<reference evidence="3" key="1">
    <citation type="submission" date="2017-02" db="EMBL/GenBank/DDBJ databases">
        <authorList>
            <person name="Varghese N."/>
            <person name="Submissions S."/>
        </authorList>
    </citation>
    <scope>NUCLEOTIDE SEQUENCE [LARGE SCALE GENOMIC DNA]</scope>
    <source>
        <strain evidence="3">DSM 22224</strain>
    </source>
</reference>
<name>A0A1T4RHH4_9BACT</name>
<keyword evidence="1" id="KW-1133">Transmembrane helix</keyword>
<keyword evidence="3" id="KW-1185">Reference proteome</keyword>
<dbReference type="RefSeq" id="WP_078669625.1">
    <property type="nucleotide sequence ID" value="NZ_FUWZ01000002.1"/>
</dbReference>
<dbReference type="STRING" id="634771.SAMN04488128_1021145"/>
<evidence type="ECO:0000313" key="2">
    <source>
        <dbReference type="EMBL" id="SKA15369.1"/>
    </source>
</evidence>
<accession>A0A1T4RHH4</accession>
<organism evidence="2 3">
    <name type="scientific">Chitinophaga eiseniae</name>
    <dbReference type="NCBI Taxonomy" id="634771"/>
    <lineage>
        <taxon>Bacteria</taxon>
        <taxon>Pseudomonadati</taxon>
        <taxon>Bacteroidota</taxon>
        <taxon>Chitinophagia</taxon>
        <taxon>Chitinophagales</taxon>
        <taxon>Chitinophagaceae</taxon>
        <taxon>Chitinophaga</taxon>
    </lineage>
</organism>
<protein>
    <submittedName>
        <fullName evidence="2">Cytochrome c oxidase cbb3-type subunit 3</fullName>
    </submittedName>
</protein>
<evidence type="ECO:0000256" key="1">
    <source>
        <dbReference type="SAM" id="Phobius"/>
    </source>
</evidence>
<feature type="transmembrane region" description="Helical" evidence="1">
    <location>
        <begin position="15"/>
        <end position="36"/>
    </location>
</feature>
<dbReference type="Proteomes" id="UP000190367">
    <property type="component" value="Unassembled WGS sequence"/>
</dbReference>
<evidence type="ECO:0000313" key="3">
    <source>
        <dbReference type="Proteomes" id="UP000190367"/>
    </source>
</evidence>
<keyword evidence="1" id="KW-0812">Transmembrane</keyword>
<dbReference type="EMBL" id="FUWZ01000002">
    <property type="protein sequence ID" value="SKA15369.1"/>
    <property type="molecule type" value="Genomic_DNA"/>
</dbReference>
<gene>
    <name evidence="2" type="ORF">SAMN04488128_1021145</name>
</gene>